<comment type="function">
    <text evidence="1 11">Required for replicative DNA synthesis. This DNA polymerase also exhibits 3' to 5' exonuclease activity.</text>
</comment>
<evidence type="ECO:0000256" key="7">
    <source>
        <dbReference type="ARBA" id="ARBA00022801"/>
    </source>
</evidence>
<comment type="catalytic activity">
    <reaction evidence="10 11">
        <text>DNA(n) + a 2'-deoxyribonucleoside 5'-triphosphate = DNA(n+1) + diphosphate</text>
        <dbReference type="Rhea" id="RHEA:22508"/>
        <dbReference type="Rhea" id="RHEA-COMP:17339"/>
        <dbReference type="Rhea" id="RHEA-COMP:17340"/>
        <dbReference type="ChEBI" id="CHEBI:33019"/>
        <dbReference type="ChEBI" id="CHEBI:61560"/>
        <dbReference type="ChEBI" id="CHEBI:173112"/>
        <dbReference type="EC" id="2.7.7.7"/>
    </reaction>
</comment>
<dbReference type="HAMAP" id="MF_00356">
    <property type="entry name" value="DNApol_PolC"/>
    <property type="match status" value="1"/>
</dbReference>
<dbReference type="InterPro" id="IPR029460">
    <property type="entry name" value="DNAPol_HHH"/>
</dbReference>
<keyword evidence="5 11" id="KW-0235">DNA replication</keyword>
<dbReference type="InterPro" id="IPR004805">
    <property type="entry name" value="DnaE2/DnaE/PolC"/>
</dbReference>
<evidence type="ECO:0000256" key="5">
    <source>
        <dbReference type="ARBA" id="ARBA00022705"/>
    </source>
</evidence>
<dbReference type="InterPro" id="IPR003141">
    <property type="entry name" value="Pol/His_phosphatase_N"/>
</dbReference>
<keyword evidence="9 11" id="KW-0239">DNA-directed DNA polymerase</keyword>
<dbReference type="CDD" id="cd07435">
    <property type="entry name" value="PHP_PolIIIA_POLC"/>
    <property type="match status" value="1"/>
</dbReference>
<dbReference type="InterPro" id="IPR006054">
    <property type="entry name" value="DnaQ"/>
</dbReference>
<dbReference type="Pfam" id="PF02811">
    <property type="entry name" value="PHP"/>
    <property type="match status" value="1"/>
</dbReference>
<dbReference type="Pfam" id="PF00929">
    <property type="entry name" value="RNase_T"/>
    <property type="match status" value="1"/>
</dbReference>
<keyword evidence="8 11" id="KW-0269">Exonuclease</keyword>
<dbReference type="InterPro" id="IPR011708">
    <property type="entry name" value="DNA_pol3_alpha_NTPase_dom"/>
</dbReference>
<dbReference type="Pfam" id="PF14579">
    <property type="entry name" value="HHH_6"/>
    <property type="match status" value="1"/>
</dbReference>
<dbReference type="Pfam" id="PF17657">
    <property type="entry name" value="DNA_pol3_finger"/>
    <property type="match status" value="1"/>
</dbReference>
<dbReference type="InterPro" id="IPR044923">
    <property type="entry name" value="PolC_middle_finger_sf"/>
</dbReference>
<evidence type="ECO:0000256" key="11">
    <source>
        <dbReference type="HAMAP-Rule" id="MF_00356"/>
    </source>
</evidence>
<evidence type="ECO:0000259" key="12">
    <source>
        <dbReference type="SMART" id="SM00479"/>
    </source>
</evidence>
<protein>
    <recommendedName>
        <fullName evidence="11">DNA polymerase III PolC-type</fullName>
        <shortName evidence="11">PolIII</shortName>
        <ecNumber evidence="11">2.7.7.7</ecNumber>
    </recommendedName>
</protein>
<dbReference type="InterPro" id="IPR040982">
    <property type="entry name" value="DNA_pol3_finger"/>
</dbReference>
<evidence type="ECO:0000256" key="8">
    <source>
        <dbReference type="ARBA" id="ARBA00022839"/>
    </source>
</evidence>
<dbReference type="Gene3D" id="6.10.140.1510">
    <property type="match status" value="1"/>
</dbReference>
<feature type="domain" description="Polymerase/histidinol phosphatase N-terminal" evidence="13">
    <location>
        <begin position="325"/>
        <end position="392"/>
    </location>
</feature>
<dbReference type="Gene3D" id="3.30.1900.20">
    <property type="match status" value="2"/>
</dbReference>
<dbReference type="Gene3D" id="1.10.150.870">
    <property type="match status" value="1"/>
</dbReference>
<evidence type="ECO:0000256" key="6">
    <source>
        <dbReference type="ARBA" id="ARBA00022722"/>
    </source>
</evidence>
<keyword evidence="7 11" id="KW-0378">Hydrolase</keyword>
<keyword evidence="6 11" id="KW-0540">Nuclease</keyword>
<accession>A0ABT9DFA6</accession>
<dbReference type="InterPro" id="IPR004013">
    <property type="entry name" value="PHP_dom"/>
</dbReference>
<dbReference type="InterPro" id="IPR012337">
    <property type="entry name" value="RNaseH-like_sf"/>
</dbReference>
<dbReference type="InterPro" id="IPR036397">
    <property type="entry name" value="RNaseH_sf"/>
</dbReference>
<sequence length="1508" mass="176825">MSLEYKNFINILKSIDLPKFDLKEVLVNKLKNSWTCFFEASHIPIQVEQLDLFAVQFKNFFHHKTRNLIKQLNIDIRWKFSYFDHLYNHHLWPQKFKYMLNKIIDLNDQNKIYRIFDKIPLIDTHQRIFQFHIETQTLEIISQDITYILKKLQTLFELNYGINFDFKLKNDILPTNHMLPASSSVVTTLAEHNDIVPEILFQDIPISKEKLKLFKQKYKKIKIKGYVQLFKDRNEKIKNKRFTFYLVEPETKQDSILVSKFFNNAQKHQLEDIKTKLKEGLLIEIVTSLSESKQEFYFNLESYVIIDATPYYMKRIDDYCGKKRIEFHLHTKMSNLDAVTSAKDYIETAERWQHEAIAFTDHNGVYAYPEINRYIQGKKIKPILGVELDFIEEKPIFVTNQEFYKDQFSDFILQKQDYVVLDIETTGFSKTRDKIIEIAAIKIENGVVTDQIFHEFVNPEVNLSSIIQTLTHISNEDLQNKPNISIIMPKFLKFIKGYNLVAHNVSFDIEFLREVSRQLCLKFPAVLTIDTLSLAQKFFSKSLKTFSLKNIVKALKVKSTLEGNYHSALFDANATVMIFMEMLEKLKERQITNLFDLKGALDNKYERPYHISVIVKNQVGYRNLFYLLSCALTKDFYKKPRLLKSNLEKHREGLIIGSGCCDSNIFNIALNQNDEDLQKAIAFYDYIEIQPISAYRHIIYELDGDSSDNYVNGIEIIKQTIIKIISEAQKQNKIVIATGDVHYLYPHEKIYREIYINAKLIGGGLHRLSRYKTEYLPDNYLLTTQEMLDAFDFIEDERIKQDIVINNTHLLNQQIEKIEIFPQKLFYLPDDTFNQNLQIPSIQKEMHQIIALKIKNLYGEIIHPLVQKRINQELRSILGNEKKLTANHYIAPIYYLSYLLAKKSMQDGYSVGSRGSIGSSLIANILGITEVNPLRPHYRCSKCQYTVMKMSLEEQQCLEYQQYQNDIYSRNQQDNNDYNFITNFFSGYDLPNMNCPFCFIRFHKDGQDIPFETFLGFEGNKMPDIDLNFAGDYQSKAHDYIKELLGENNVFRAGTIQTVAQRNAYGYVKGFHEVKGLEGKIRFDEINRRVNMIEGVKRSTGQHPGGIIVVPKDNSIYEITPIQFPADDITSLWKTTHFDYHSFEKNLFKIDILGHDDPTLIKFFMDYVEQYPMEFPFTHYQDIPIDDPKVYQIFSNDEKHIVSSIAIPEFGTHFVREMLKDIYQKEHKLNFATLVKVSGLSHGTNVWFENAQDILRQTGDFISYKNEKISFNDIISCRDEIMNTLIQKGISPLKAFETMEFVRKGKQYSYPLDWKKLQKILIGKIPNWYIKSLTKIKYLFPKAHAVAYVLMAVRIAWFKVHHPLLFYSGYFSKRTDQFDYDTMLKSTDEIENKLKELNAKNIVHTVKTQNMINTLTNSLEMKKRGYVILPIDLNKSEANIFVMEKPNALRMPFIAIDGLGQIGADNIVKNRKEKLFSQQDFLKRVKINKTILKKFQEELKLIEKLPEA</sequence>
<evidence type="ECO:0000256" key="1">
    <source>
        <dbReference type="ARBA" id="ARBA00003452"/>
    </source>
</evidence>
<dbReference type="PANTHER" id="PTHR32294:SF5">
    <property type="entry name" value="DNA POLYMERASE III POLC-TYPE"/>
    <property type="match status" value="1"/>
</dbReference>
<evidence type="ECO:0000313" key="14">
    <source>
        <dbReference type="EMBL" id="MDO8167936.1"/>
    </source>
</evidence>
<dbReference type="PANTHER" id="PTHR32294">
    <property type="entry name" value="DNA POLYMERASE III SUBUNIT ALPHA"/>
    <property type="match status" value="1"/>
</dbReference>
<evidence type="ECO:0000259" key="13">
    <source>
        <dbReference type="SMART" id="SM00481"/>
    </source>
</evidence>
<comment type="subcellular location">
    <subcellularLocation>
        <location evidence="11">Cytoplasm</location>
    </subcellularLocation>
</comment>
<keyword evidence="15" id="KW-1185">Reference proteome</keyword>
<evidence type="ECO:0000256" key="10">
    <source>
        <dbReference type="ARBA" id="ARBA00049244"/>
    </source>
</evidence>
<dbReference type="RefSeq" id="WP_304515138.1">
    <property type="nucleotide sequence ID" value="NZ_JAOSID010000001.1"/>
</dbReference>
<keyword evidence="3 11" id="KW-0808">Transferase</keyword>
<evidence type="ECO:0000256" key="4">
    <source>
        <dbReference type="ARBA" id="ARBA00022695"/>
    </source>
</evidence>
<dbReference type="SMART" id="SM00479">
    <property type="entry name" value="EXOIII"/>
    <property type="match status" value="1"/>
</dbReference>
<dbReference type="Gene3D" id="3.20.20.140">
    <property type="entry name" value="Metal-dependent hydrolases"/>
    <property type="match status" value="2"/>
</dbReference>
<name>A0ABT9DFA6_9MOLU</name>
<dbReference type="NCBIfam" id="TIGR00573">
    <property type="entry name" value="dnaq"/>
    <property type="match status" value="1"/>
</dbReference>
<gene>
    <name evidence="11" type="primary">polC</name>
    <name evidence="14" type="ORF">OC680_00355</name>
</gene>
<dbReference type="EMBL" id="JAOSID010000001">
    <property type="protein sequence ID" value="MDO8167936.1"/>
    <property type="molecule type" value="Genomic_DNA"/>
</dbReference>
<evidence type="ECO:0000256" key="9">
    <source>
        <dbReference type="ARBA" id="ARBA00022932"/>
    </source>
</evidence>
<comment type="caution">
    <text evidence="14">The sequence shown here is derived from an EMBL/GenBank/DDBJ whole genome shotgun (WGS) entry which is preliminary data.</text>
</comment>
<evidence type="ECO:0000256" key="2">
    <source>
        <dbReference type="ARBA" id="ARBA00022490"/>
    </source>
</evidence>
<dbReference type="InterPro" id="IPR013520">
    <property type="entry name" value="Ribonucl_H"/>
</dbReference>
<dbReference type="Gene3D" id="1.10.150.700">
    <property type="entry name" value="PolC, middle finger domain"/>
    <property type="match status" value="1"/>
</dbReference>
<evidence type="ECO:0000256" key="3">
    <source>
        <dbReference type="ARBA" id="ARBA00022679"/>
    </source>
</evidence>
<comment type="similarity">
    <text evidence="11">Belongs to the DNA polymerase type-C family. PolC subfamily.</text>
</comment>
<dbReference type="Gene3D" id="3.30.420.10">
    <property type="entry name" value="Ribonuclease H-like superfamily/Ribonuclease H"/>
    <property type="match status" value="1"/>
</dbReference>
<dbReference type="SMART" id="SM00481">
    <property type="entry name" value="POLIIIAc"/>
    <property type="match status" value="1"/>
</dbReference>
<evidence type="ECO:0000313" key="15">
    <source>
        <dbReference type="Proteomes" id="UP001172036"/>
    </source>
</evidence>
<dbReference type="EC" id="2.7.7.7" evidence="11"/>
<dbReference type="SUPFAM" id="SSF53098">
    <property type="entry name" value="Ribonuclease H-like"/>
    <property type="match status" value="1"/>
</dbReference>
<proteinExistence type="inferred from homology"/>
<keyword evidence="4 11" id="KW-0548">Nucleotidyltransferase</keyword>
<keyword evidence="2 11" id="KW-0963">Cytoplasm</keyword>
<dbReference type="InterPro" id="IPR006308">
    <property type="entry name" value="Pol_III_a_PolC-type_gram_pos"/>
</dbReference>
<feature type="domain" description="Exonuclease" evidence="12">
    <location>
        <begin position="417"/>
        <end position="588"/>
    </location>
</feature>
<reference evidence="14 15" key="1">
    <citation type="journal article" date="2023" name="Int. J. Syst. Evol. Microbiol.">
        <title>The observation of taxonomic boundaries for the 16SrII and 16SrXXV phytoplasmas using genome-based delimitation.</title>
        <authorList>
            <person name="Rodrigues Jardim B."/>
            <person name="Tran-Nguyen L.T.T."/>
            <person name="Gambley C."/>
            <person name="Al-Sadi A.M."/>
            <person name="Al-Subhi A.M."/>
            <person name="Foissac X."/>
            <person name="Salar P."/>
            <person name="Cai H."/>
            <person name="Yang J.Y."/>
            <person name="Davis R."/>
            <person name="Jones L."/>
            <person name="Rodoni B."/>
            <person name="Constable F.E."/>
        </authorList>
    </citation>
    <scope>NUCLEOTIDE SEQUENCE [LARGE SCALE GENOMIC DNA]</scope>
    <source>
        <strain evidence="14">BAWM-155c</strain>
    </source>
</reference>
<dbReference type="Pfam" id="PF07733">
    <property type="entry name" value="DNA_pol3_alpha"/>
    <property type="match status" value="2"/>
</dbReference>
<dbReference type="Proteomes" id="UP001172036">
    <property type="component" value="Unassembled WGS sequence"/>
</dbReference>
<dbReference type="CDD" id="cd06127">
    <property type="entry name" value="DEDDh"/>
    <property type="match status" value="1"/>
</dbReference>
<organism evidence="14 15">
    <name type="scientific">Candidatus Phytoplasma melaleucae</name>
    <dbReference type="NCBI Taxonomy" id="2982630"/>
    <lineage>
        <taxon>Bacteria</taxon>
        <taxon>Bacillati</taxon>
        <taxon>Mycoplasmatota</taxon>
        <taxon>Mollicutes</taxon>
        <taxon>Acholeplasmatales</taxon>
        <taxon>Acholeplasmataceae</taxon>
        <taxon>Candidatus Phytoplasma</taxon>
    </lineage>
</organism>